<organism evidence="2 3">
    <name type="scientific">Nostocoides japonicum T1-X7</name>
    <dbReference type="NCBI Taxonomy" id="1194083"/>
    <lineage>
        <taxon>Bacteria</taxon>
        <taxon>Bacillati</taxon>
        <taxon>Actinomycetota</taxon>
        <taxon>Actinomycetes</taxon>
        <taxon>Micrococcales</taxon>
        <taxon>Intrasporangiaceae</taxon>
        <taxon>Nostocoides</taxon>
    </lineage>
</organism>
<dbReference type="Gene3D" id="3.60.15.10">
    <property type="entry name" value="Ribonuclease Z/Hydroxyacylglutathione hydrolase-like"/>
    <property type="match status" value="1"/>
</dbReference>
<dbReference type="PANTHER" id="PTHR46233">
    <property type="entry name" value="HYDROXYACYLGLUTATHIONE HYDROLASE GLOC"/>
    <property type="match status" value="1"/>
</dbReference>
<dbReference type="RefSeq" id="WP_048549967.1">
    <property type="nucleotide sequence ID" value="NZ_HF570958.1"/>
</dbReference>
<dbReference type="GO" id="GO:0016787">
    <property type="term" value="F:hydrolase activity"/>
    <property type="evidence" value="ECO:0007669"/>
    <property type="project" value="UniProtKB-KW"/>
</dbReference>
<dbReference type="CDD" id="cd06262">
    <property type="entry name" value="metallo-hydrolase-like_MBL-fold"/>
    <property type="match status" value="1"/>
</dbReference>
<comment type="caution">
    <text evidence="2">The sequence shown here is derived from an EMBL/GenBank/DDBJ whole genome shotgun (WGS) entry which is preliminary data.</text>
</comment>
<accession>A0A077LWX8</accession>
<dbReference type="STRING" id="1194083.BN12_130048"/>
<dbReference type="Proteomes" id="UP000035721">
    <property type="component" value="Unassembled WGS sequence"/>
</dbReference>
<keyword evidence="3" id="KW-1185">Reference proteome</keyword>
<dbReference type="InterPro" id="IPR051453">
    <property type="entry name" value="MBL_Glyoxalase_II"/>
</dbReference>
<protein>
    <submittedName>
        <fullName evidence="2">Putative Zn-dependent hydrolase</fullName>
    </submittedName>
</protein>
<name>A0A077LWX8_9MICO</name>
<sequence>MAYEPDVHPGDPASLRELPHLTIRKLAVSDMSNNVYLLTSRATGEQLLIDAADDAPRILALIEEGGGGRRHLVTTHQHWDHVRALAEVARRTGARTYAGAEDADALPVAPDVRLRHGDHIVVGDVDLAVVHLRGHTPGSVALVYDDPEGHAHIFSGDSLFPGGVGNTKSPGQSFASLYADVVSRIFDVYDDDAWVYPGHGSDTTLGAERPHLGEWRDRGW</sequence>
<keyword evidence="2" id="KW-0378">Hydrolase</keyword>
<evidence type="ECO:0000313" key="3">
    <source>
        <dbReference type="Proteomes" id="UP000035721"/>
    </source>
</evidence>
<dbReference type="Pfam" id="PF00753">
    <property type="entry name" value="Lactamase_B"/>
    <property type="match status" value="1"/>
</dbReference>
<proteinExistence type="predicted"/>
<dbReference type="SMART" id="SM00849">
    <property type="entry name" value="Lactamase_B"/>
    <property type="match status" value="1"/>
</dbReference>
<gene>
    <name evidence="2" type="ORF">BN12_130048</name>
</gene>
<reference evidence="2 3" key="1">
    <citation type="journal article" date="2013" name="ISME J.">
        <title>A metabolic model for members of the genus Tetrasphaera involved in enhanced biological phosphorus removal.</title>
        <authorList>
            <person name="Kristiansen R."/>
            <person name="Nguyen H.T.T."/>
            <person name="Saunders A.M."/>
            <person name="Nielsen J.L."/>
            <person name="Wimmer R."/>
            <person name="Le V.Q."/>
            <person name="McIlroy S.J."/>
            <person name="Petrovski S."/>
            <person name="Seviour R.J."/>
            <person name="Calteau A."/>
            <person name="Nielsen K.L."/>
            <person name="Nielsen P.H."/>
        </authorList>
    </citation>
    <scope>NUCLEOTIDE SEQUENCE [LARGE SCALE GENOMIC DNA]</scope>
    <source>
        <strain evidence="2 3">T1-X7</strain>
    </source>
</reference>
<evidence type="ECO:0000313" key="2">
    <source>
        <dbReference type="EMBL" id="CCH76509.1"/>
    </source>
</evidence>
<dbReference type="AlphaFoldDB" id="A0A077LWX8"/>
<dbReference type="InterPro" id="IPR036866">
    <property type="entry name" value="RibonucZ/Hydroxyglut_hydro"/>
</dbReference>
<feature type="domain" description="Metallo-beta-lactamase" evidence="1">
    <location>
        <begin position="32"/>
        <end position="199"/>
    </location>
</feature>
<dbReference type="InterPro" id="IPR001279">
    <property type="entry name" value="Metallo-B-lactamas"/>
</dbReference>
<evidence type="ECO:0000259" key="1">
    <source>
        <dbReference type="SMART" id="SM00849"/>
    </source>
</evidence>
<dbReference type="SUPFAM" id="SSF56281">
    <property type="entry name" value="Metallo-hydrolase/oxidoreductase"/>
    <property type="match status" value="1"/>
</dbReference>
<dbReference type="OrthoDB" id="2971563at2"/>
<dbReference type="EMBL" id="CAJB01000035">
    <property type="protein sequence ID" value="CCH76509.1"/>
    <property type="molecule type" value="Genomic_DNA"/>
</dbReference>
<dbReference type="PANTHER" id="PTHR46233:SF1">
    <property type="entry name" value="CONSERVED PROTEIN"/>
    <property type="match status" value="1"/>
</dbReference>